<name>A0A6G8RSD6_9GAMM</name>
<dbReference type="RefSeq" id="WP_166008727.1">
    <property type="nucleotide sequence ID" value="NZ_CP049801.1"/>
</dbReference>
<organism evidence="10 11">
    <name type="scientific">Acinetobacter shaoyimingii</name>
    <dbReference type="NCBI Taxonomy" id="2715164"/>
    <lineage>
        <taxon>Bacteria</taxon>
        <taxon>Pseudomonadati</taxon>
        <taxon>Pseudomonadota</taxon>
        <taxon>Gammaproteobacteria</taxon>
        <taxon>Moraxellales</taxon>
        <taxon>Moraxellaceae</taxon>
        <taxon>Acinetobacter</taxon>
    </lineage>
</organism>
<comment type="subunit">
    <text evidence="8">Part of a complex composed of FtsB, FtsL and FtsQ.</text>
</comment>
<dbReference type="GO" id="GO:0032153">
    <property type="term" value="C:cell division site"/>
    <property type="evidence" value="ECO:0007669"/>
    <property type="project" value="UniProtKB-UniRule"/>
</dbReference>
<reference evidence="10 11" key="1">
    <citation type="submission" date="2020-03" db="EMBL/GenBank/DDBJ databases">
        <authorList>
            <person name="Zhu W."/>
        </authorList>
    </citation>
    <scope>NUCLEOTIDE SEQUENCE [LARGE SCALE GENOMIC DNA]</scope>
    <source>
        <strain evidence="10 11">323-1</strain>
    </source>
</reference>
<dbReference type="Proteomes" id="UP000502297">
    <property type="component" value="Chromosome"/>
</dbReference>
<dbReference type="GO" id="GO:0005886">
    <property type="term" value="C:plasma membrane"/>
    <property type="evidence" value="ECO:0007669"/>
    <property type="project" value="UniProtKB-SubCell"/>
</dbReference>
<protein>
    <recommendedName>
        <fullName evidence="8 9">Cell division protein FtsL</fullName>
    </recommendedName>
</protein>
<keyword evidence="4 8" id="KW-0812">Transmembrane</keyword>
<evidence type="ECO:0000256" key="5">
    <source>
        <dbReference type="ARBA" id="ARBA00022989"/>
    </source>
</evidence>
<evidence type="ECO:0000256" key="3">
    <source>
        <dbReference type="ARBA" id="ARBA00022618"/>
    </source>
</evidence>
<evidence type="ECO:0000313" key="11">
    <source>
        <dbReference type="Proteomes" id="UP000502297"/>
    </source>
</evidence>
<keyword evidence="6 8" id="KW-0472">Membrane</keyword>
<dbReference type="AlphaFoldDB" id="A0A6G8RSD6"/>
<evidence type="ECO:0000256" key="9">
    <source>
        <dbReference type="NCBIfam" id="TIGR02209"/>
    </source>
</evidence>
<dbReference type="GO" id="GO:0043093">
    <property type="term" value="P:FtsZ-dependent cytokinesis"/>
    <property type="evidence" value="ECO:0007669"/>
    <property type="project" value="UniProtKB-UniRule"/>
</dbReference>
<comment type="function">
    <text evidence="8">Essential cell division protein. May link together the upstream cell division proteins, which are predominantly cytoplasmic, with the downstream cell division proteins, which are predominantly periplasmic.</text>
</comment>
<keyword evidence="7 8" id="KW-0131">Cell cycle</keyword>
<keyword evidence="5 8" id="KW-1133">Transmembrane helix</keyword>
<dbReference type="PANTHER" id="PTHR37479:SF1">
    <property type="entry name" value="CELL DIVISION PROTEIN FTSL"/>
    <property type="match status" value="1"/>
</dbReference>
<evidence type="ECO:0000256" key="4">
    <source>
        <dbReference type="ARBA" id="ARBA00022692"/>
    </source>
</evidence>
<keyword evidence="8" id="KW-0997">Cell inner membrane</keyword>
<comment type="subcellular location">
    <subcellularLocation>
        <location evidence="8">Cell inner membrane</location>
        <topology evidence="8">Single-pass type II membrane protein</topology>
    </subcellularLocation>
    <subcellularLocation>
        <location evidence="1">Cell membrane</location>
        <topology evidence="1">Single-pass type II membrane protein</topology>
    </subcellularLocation>
    <text evidence="8">Localizes to the division septum where it forms a ring structure.</text>
</comment>
<sequence>MKQDITEDKVTPKLARKKTITYMVLTAFILISAFMVVYQVYLYRHDFREYNAHMREREDINAEWGRLLIEQQTFGATAQIGTRAVTQLRMYSPPTAQTVVISLPTESKQKK</sequence>
<keyword evidence="11" id="KW-1185">Reference proteome</keyword>
<dbReference type="KEGG" id="asha:G8E00_01530"/>
<keyword evidence="2 8" id="KW-1003">Cell membrane</keyword>
<feature type="transmembrane region" description="Helical" evidence="8">
    <location>
        <begin position="20"/>
        <end position="41"/>
    </location>
</feature>
<dbReference type="NCBIfam" id="TIGR02209">
    <property type="entry name" value="ftsL_broad"/>
    <property type="match status" value="1"/>
</dbReference>
<accession>A0A6G8RSD6</accession>
<evidence type="ECO:0000256" key="1">
    <source>
        <dbReference type="ARBA" id="ARBA00004401"/>
    </source>
</evidence>
<comment type="similarity">
    <text evidence="8">Belongs to the FtsL family.</text>
</comment>
<evidence type="ECO:0000313" key="10">
    <source>
        <dbReference type="EMBL" id="QIO04730.1"/>
    </source>
</evidence>
<dbReference type="PANTHER" id="PTHR37479">
    <property type="entry name" value="CELL DIVISION PROTEIN FTSL"/>
    <property type="match status" value="1"/>
</dbReference>
<evidence type="ECO:0000256" key="7">
    <source>
        <dbReference type="ARBA" id="ARBA00023306"/>
    </source>
</evidence>
<evidence type="ECO:0000256" key="2">
    <source>
        <dbReference type="ARBA" id="ARBA00022475"/>
    </source>
</evidence>
<dbReference type="InterPro" id="IPR011922">
    <property type="entry name" value="Cell_div_FtsL"/>
</dbReference>
<dbReference type="HAMAP" id="MF_00910">
    <property type="entry name" value="FtsL"/>
    <property type="match status" value="1"/>
</dbReference>
<gene>
    <name evidence="8 10" type="primary">ftsL</name>
    <name evidence="10" type="ORF">G8E00_01530</name>
</gene>
<evidence type="ECO:0000256" key="6">
    <source>
        <dbReference type="ARBA" id="ARBA00023136"/>
    </source>
</evidence>
<evidence type="ECO:0000256" key="8">
    <source>
        <dbReference type="HAMAP-Rule" id="MF_00910"/>
    </source>
</evidence>
<keyword evidence="3 8" id="KW-0132">Cell division</keyword>
<proteinExistence type="inferred from homology"/>
<dbReference type="EMBL" id="CP049801">
    <property type="protein sequence ID" value="QIO04730.1"/>
    <property type="molecule type" value="Genomic_DNA"/>
</dbReference>
<dbReference type="Pfam" id="PF04999">
    <property type="entry name" value="FtsL"/>
    <property type="match status" value="1"/>
</dbReference>